<organism evidence="1 2">
    <name type="scientific">Caerostris darwini</name>
    <dbReference type="NCBI Taxonomy" id="1538125"/>
    <lineage>
        <taxon>Eukaryota</taxon>
        <taxon>Metazoa</taxon>
        <taxon>Ecdysozoa</taxon>
        <taxon>Arthropoda</taxon>
        <taxon>Chelicerata</taxon>
        <taxon>Arachnida</taxon>
        <taxon>Araneae</taxon>
        <taxon>Araneomorphae</taxon>
        <taxon>Entelegynae</taxon>
        <taxon>Araneoidea</taxon>
        <taxon>Araneidae</taxon>
        <taxon>Caerostris</taxon>
    </lineage>
</organism>
<accession>A0AAV4VIQ5</accession>
<name>A0AAV4VIQ5_9ARAC</name>
<proteinExistence type="predicted"/>
<gene>
    <name evidence="1" type="ORF">CDAR_564221</name>
</gene>
<reference evidence="1 2" key="1">
    <citation type="submission" date="2021-06" db="EMBL/GenBank/DDBJ databases">
        <title>Caerostris darwini draft genome.</title>
        <authorList>
            <person name="Kono N."/>
            <person name="Arakawa K."/>
        </authorList>
    </citation>
    <scope>NUCLEOTIDE SEQUENCE [LARGE SCALE GENOMIC DNA]</scope>
</reference>
<dbReference type="EMBL" id="BPLQ01013145">
    <property type="protein sequence ID" value="GIY70296.1"/>
    <property type="molecule type" value="Genomic_DNA"/>
</dbReference>
<dbReference type="Proteomes" id="UP001054837">
    <property type="component" value="Unassembled WGS sequence"/>
</dbReference>
<dbReference type="AlphaFoldDB" id="A0AAV4VIQ5"/>
<protein>
    <submittedName>
        <fullName evidence="1">Uncharacterized protein</fullName>
    </submittedName>
</protein>
<evidence type="ECO:0000313" key="1">
    <source>
        <dbReference type="EMBL" id="GIY70296.1"/>
    </source>
</evidence>
<comment type="caution">
    <text evidence="1">The sequence shown here is derived from an EMBL/GenBank/DDBJ whole genome shotgun (WGS) entry which is preliminary data.</text>
</comment>
<sequence>MFCRGRKFVPLVLISSTFLLSTRILNFWCETSFSMMVTILELGLQLPQRSLTSVPTPTWNGQPQCILRFPHSFHILKLNGMNFPDNGTDNLWRKHGNFPFDFVIEFI</sequence>
<evidence type="ECO:0000313" key="2">
    <source>
        <dbReference type="Proteomes" id="UP001054837"/>
    </source>
</evidence>
<keyword evidence="2" id="KW-1185">Reference proteome</keyword>